<dbReference type="AlphaFoldDB" id="A0A0B7NM30"/>
<evidence type="ECO:0000313" key="4">
    <source>
        <dbReference type="Proteomes" id="UP000054107"/>
    </source>
</evidence>
<feature type="compositionally biased region" description="Low complexity" evidence="1">
    <location>
        <begin position="197"/>
        <end position="219"/>
    </location>
</feature>
<keyword evidence="4" id="KW-1185">Reference proteome</keyword>
<sequence length="478" mass="52757">MMNNIKVEAVDETVSMLVKGEPCCDENVSLVFPRPGSAAVRQAISENCGRPVVMPQAGPVNSGAKDHQTGAKYSSSSVEQITPSSKGPVNVNKQAGSLNSVSSTMQQKGPNDNNNVMSAAVQNMQSALRPSKPVNNQAVNPGKITTPDAVVRDGECSNKPIVVLNRHQKHDNGGNHNVDNMDNNTVATSVAGAAAVGGEQQALSSKSINQQNNNTTTSTYRSLDSNPPPPPLAKDVRKEEEEENAYAKRNRANLAAMQSVLCSLKAMITGLTLKLVSHPDRADLNQKLCATEKQISLVRRMIQCLDENNNAPNDVATTSVADENYKKLSSTLKLVPYFQWEGNITNKKEKVFLTIYACLRQVERAAKEYDFDIEAKWASLISTKLSSQMHHWLDNLLLRDPNCSWSAFKTLLLQEYEMPLQQAVQIMDSSAFNQETQTFDSFVSRFLMAFEYSRLPEYIGELYFLESLPTEDDQKNFN</sequence>
<dbReference type="OrthoDB" id="10332267at2759"/>
<organism evidence="3 4">
    <name type="scientific">Parasitella parasitica</name>
    <dbReference type="NCBI Taxonomy" id="35722"/>
    <lineage>
        <taxon>Eukaryota</taxon>
        <taxon>Fungi</taxon>
        <taxon>Fungi incertae sedis</taxon>
        <taxon>Mucoromycota</taxon>
        <taxon>Mucoromycotina</taxon>
        <taxon>Mucoromycetes</taxon>
        <taxon>Mucorales</taxon>
        <taxon>Mucorineae</taxon>
        <taxon>Mucoraceae</taxon>
        <taxon>Parasitella</taxon>
    </lineage>
</organism>
<feature type="region of interest" description="Disordered" evidence="1">
    <location>
        <begin position="58"/>
        <end position="91"/>
    </location>
</feature>
<evidence type="ECO:0000259" key="2">
    <source>
        <dbReference type="Pfam" id="PF03732"/>
    </source>
</evidence>
<dbReference type="STRING" id="35722.A0A0B7NM30"/>
<dbReference type="InterPro" id="IPR005162">
    <property type="entry name" value="Retrotrans_gag_dom"/>
</dbReference>
<reference evidence="3 4" key="1">
    <citation type="submission" date="2014-09" db="EMBL/GenBank/DDBJ databases">
        <authorList>
            <person name="Ellenberger Sabrina"/>
        </authorList>
    </citation>
    <scope>NUCLEOTIDE SEQUENCE [LARGE SCALE GENOMIC DNA]</scope>
    <source>
        <strain evidence="3 4">CBS 412.66</strain>
    </source>
</reference>
<feature type="region of interest" description="Disordered" evidence="1">
    <location>
        <begin position="197"/>
        <end position="245"/>
    </location>
</feature>
<gene>
    <name evidence="3" type="primary">PARPA_14007.1 scaffold 47516</name>
</gene>
<feature type="region of interest" description="Disordered" evidence="1">
    <location>
        <begin position="131"/>
        <end position="152"/>
    </location>
</feature>
<dbReference type="EMBL" id="LN734065">
    <property type="protein sequence ID" value="CEP19691.1"/>
    <property type="molecule type" value="Genomic_DNA"/>
</dbReference>
<accession>A0A0B7NM30</accession>
<feature type="compositionally biased region" description="Polar residues" evidence="1">
    <location>
        <begin position="71"/>
        <end position="91"/>
    </location>
</feature>
<dbReference type="Pfam" id="PF03732">
    <property type="entry name" value="Retrotrans_gag"/>
    <property type="match status" value="1"/>
</dbReference>
<dbReference type="Proteomes" id="UP000054107">
    <property type="component" value="Unassembled WGS sequence"/>
</dbReference>
<proteinExistence type="predicted"/>
<protein>
    <recommendedName>
        <fullName evidence="2">Retrotransposon gag domain-containing protein</fullName>
    </recommendedName>
</protein>
<evidence type="ECO:0000313" key="3">
    <source>
        <dbReference type="EMBL" id="CEP19691.1"/>
    </source>
</evidence>
<name>A0A0B7NM30_9FUNG</name>
<feature type="domain" description="Retrotransposon gag" evidence="2">
    <location>
        <begin position="380"/>
        <end position="449"/>
    </location>
</feature>
<evidence type="ECO:0000256" key="1">
    <source>
        <dbReference type="SAM" id="MobiDB-lite"/>
    </source>
</evidence>